<gene>
    <name evidence="3" type="ORF">SAMN05444169_3949</name>
</gene>
<name>A0A1M5MC91_9BRAD</name>
<dbReference type="RefSeq" id="WP_079573546.1">
    <property type="nucleotide sequence ID" value="NZ_LT670818.1"/>
</dbReference>
<evidence type="ECO:0000313" key="3">
    <source>
        <dbReference type="EMBL" id="SHG74898.1"/>
    </source>
</evidence>
<protein>
    <submittedName>
        <fullName evidence="3">D-amino-acid dehydrogenase</fullName>
    </submittedName>
</protein>
<dbReference type="SUPFAM" id="SSF51905">
    <property type="entry name" value="FAD/NAD(P)-binding domain"/>
    <property type="match status" value="1"/>
</dbReference>
<dbReference type="PANTHER" id="PTHR13847:SF289">
    <property type="entry name" value="GLYCINE OXIDASE"/>
    <property type="match status" value="1"/>
</dbReference>
<reference evidence="3 4" key="1">
    <citation type="submission" date="2016-11" db="EMBL/GenBank/DDBJ databases">
        <authorList>
            <person name="Jaros S."/>
            <person name="Januszkiewicz K."/>
            <person name="Wedrychowicz H."/>
        </authorList>
    </citation>
    <scope>NUCLEOTIDE SEQUENCE [LARGE SCALE GENOMIC DNA]</scope>
    <source>
        <strain evidence="3 4">GAS242</strain>
    </source>
</reference>
<dbReference type="GO" id="GO:0016491">
    <property type="term" value="F:oxidoreductase activity"/>
    <property type="evidence" value="ECO:0007669"/>
    <property type="project" value="UniProtKB-KW"/>
</dbReference>
<dbReference type="Gene3D" id="3.50.50.60">
    <property type="entry name" value="FAD/NAD(P)-binding domain"/>
    <property type="match status" value="2"/>
</dbReference>
<proteinExistence type="predicted"/>
<organism evidence="3 4">
    <name type="scientific">Bradyrhizobium erythrophlei</name>
    <dbReference type="NCBI Taxonomy" id="1437360"/>
    <lineage>
        <taxon>Bacteria</taxon>
        <taxon>Pseudomonadati</taxon>
        <taxon>Pseudomonadota</taxon>
        <taxon>Alphaproteobacteria</taxon>
        <taxon>Hyphomicrobiales</taxon>
        <taxon>Nitrobacteraceae</taxon>
        <taxon>Bradyrhizobium</taxon>
    </lineage>
</organism>
<dbReference type="GO" id="GO:0005737">
    <property type="term" value="C:cytoplasm"/>
    <property type="evidence" value="ECO:0007669"/>
    <property type="project" value="TreeGrafter"/>
</dbReference>
<evidence type="ECO:0000256" key="1">
    <source>
        <dbReference type="ARBA" id="ARBA00023002"/>
    </source>
</evidence>
<evidence type="ECO:0000313" key="4">
    <source>
        <dbReference type="Proteomes" id="UP000190675"/>
    </source>
</evidence>
<dbReference type="AlphaFoldDB" id="A0A1M5MC91"/>
<keyword evidence="1" id="KW-0560">Oxidoreductase</keyword>
<dbReference type="Pfam" id="PF01266">
    <property type="entry name" value="DAO"/>
    <property type="match status" value="1"/>
</dbReference>
<dbReference type="Gene3D" id="3.30.9.10">
    <property type="entry name" value="D-Amino Acid Oxidase, subunit A, domain 2"/>
    <property type="match status" value="1"/>
</dbReference>
<dbReference type="EMBL" id="LT670818">
    <property type="protein sequence ID" value="SHG74898.1"/>
    <property type="molecule type" value="Genomic_DNA"/>
</dbReference>
<evidence type="ECO:0000259" key="2">
    <source>
        <dbReference type="Pfam" id="PF01266"/>
    </source>
</evidence>
<dbReference type="OrthoDB" id="9805337at2"/>
<accession>A0A1M5MC91</accession>
<feature type="domain" description="FAD dependent oxidoreductase" evidence="2">
    <location>
        <begin position="11"/>
        <end position="399"/>
    </location>
</feature>
<dbReference type="InterPro" id="IPR036188">
    <property type="entry name" value="FAD/NAD-bd_sf"/>
</dbReference>
<sequence>MTVTPSDQSISIIGAGVVGLSTALYLQRAGRSVTVIDSAQPASGASFGNAGLISADTSVPIALPGMLRKVPSWLMDRLGPLSVDPRYFPTALPWLLRWIEAGRMPRILQISDAMRSLHSQTFECWKELLGQSRYHDLVRPLGQVHVWETEQEMPGAALERSLRERQGIRSERLTADDLRQIFPGLSRAVTRGLLLPGNGYTVNPQRLVQTLAALLTEAGGTIVSERVMKIIPRERGGYTLMTNTGWHLSKELVVAAGAWSSQLLDPLGTHLPLETERGYHAMLTSPGITLKMPISNKTRAFGVTPMEHGLRVAGTVEIAGLNAPPNEERAKILLEHIKGMFPDVDTREHRMWMGFRPSTPDSLPILGEMPGRPGLYLALGHGHFGMTGGPPSGRIVSQLITGTPLAIDISPYAPTRFQRASAGVDRRMS</sequence>
<dbReference type="Proteomes" id="UP000190675">
    <property type="component" value="Chromosome I"/>
</dbReference>
<dbReference type="PANTHER" id="PTHR13847">
    <property type="entry name" value="SARCOSINE DEHYDROGENASE-RELATED"/>
    <property type="match status" value="1"/>
</dbReference>
<dbReference type="SUPFAM" id="SSF54373">
    <property type="entry name" value="FAD-linked reductases, C-terminal domain"/>
    <property type="match status" value="1"/>
</dbReference>
<dbReference type="InterPro" id="IPR006076">
    <property type="entry name" value="FAD-dep_OxRdtase"/>
</dbReference>